<dbReference type="GO" id="GO:0004359">
    <property type="term" value="F:glutaminase activity"/>
    <property type="evidence" value="ECO:0007669"/>
    <property type="project" value="UniProtKB-EC"/>
</dbReference>
<name>A0A4Y5SS71_9RHOB</name>
<proteinExistence type="inferred from homology"/>
<dbReference type="Proteomes" id="UP000296374">
    <property type="component" value="Plasmid unnamed2"/>
</dbReference>
<evidence type="ECO:0000256" key="1">
    <source>
        <dbReference type="ARBA" id="ARBA00011076"/>
    </source>
</evidence>
<evidence type="ECO:0000256" key="2">
    <source>
        <dbReference type="ARBA" id="ARBA00012918"/>
    </source>
</evidence>
<dbReference type="RefSeq" id="WP_139616101.1">
    <property type="nucleotide sequence ID" value="NZ_CP040762.1"/>
</dbReference>
<accession>A0A4Y5SS71</accession>
<dbReference type="EC" id="3.5.1.2" evidence="2"/>
<dbReference type="KEGG" id="plia:E4191_18740"/>
<organism evidence="5 6">
    <name type="scientific">Paracoccus liaowanqingii</name>
    <dbReference type="NCBI Taxonomy" id="2560053"/>
    <lineage>
        <taxon>Bacteria</taxon>
        <taxon>Pseudomonadati</taxon>
        <taxon>Pseudomonadota</taxon>
        <taxon>Alphaproteobacteria</taxon>
        <taxon>Rhodobacterales</taxon>
        <taxon>Paracoccaceae</taxon>
        <taxon>Paracoccus</taxon>
    </lineage>
</organism>
<comment type="catalytic activity">
    <reaction evidence="4">
        <text>L-glutamine + H2O = L-glutamate + NH4(+)</text>
        <dbReference type="Rhea" id="RHEA:15889"/>
        <dbReference type="ChEBI" id="CHEBI:15377"/>
        <dbReference type="ChEBI" id="CHEBI:28938"/>
        <dbReference type="ChEBI" id="CHEBI:29985"/>
        <dbReference type="ChEBI" id="CHEBI:58359"/>
        <dbReference type="EC" id="3.5.1.2"/>
    </reaction>
</comment>
<geneLocation type="plasmid" evidence="5 6">
    <name>unnamed2</name>
</geneLocation>
<evidence type="ECO:0000256" key="3">
    <source>
        <dbReference type="ARBA" id="ARBA00022801"/>
    </source>
</evidence>
<keyword evidence="3" id="KW-0378">Hydrolase</keyword>
<evidence type="ECO:0000256" key="4">
    <source>
        <dbReference type="ARBA" id="ARBA00049534"/>
    </source>
</evidence>
<dbReference type="AlphaFoldDB" id="A0A4Y5SS71"/>
<reference evidence="6" key="1">
    <citation type="submission" date="2019-05" db="EMBL/GenBank/DDBJ databases">
        <title>Tamlana fucoidanivorans sp. nov., isolated from the surface of algae collected from Fujian province in China.</title>
        <authorList>
            <person name="Li J."/>
        </authorList>
    </citation>
    <scope>NUCLEOTIDE SEQUENCE [LARGE SCALE GENOMIC DNA]</scope>
    <source>
        <strain evidence="6">2251</strain>
        <plasmid evidence="6">unnamed2</plasmid>
    </source>
</reference>
<protein>
    <recommendedName>
        <fullName evidence="2">glutaminase</fullName>
        <ecNumber evidence="2">3.5.1.2</ecNumber>
    </recommendedName>
</protein>
<gene>
    <name evidence="5" type="ORF">E4191_18740</name>
</gene>
<dbReference type="EMBL" id="CP040762">
    <property type="protein sequence ID" value="QDA36342.1"/>
    <property type="molecule type" value="Genomic_DNA"/>
</dbReference>
<comment type="similarity">
    <text evidence="1">Belongs to the glutaminase family.</text>
</comment>
<dbReference type="Pfam" id="PF04960">
    <property type="entry name" value="Glutaminase"/>
    <property type="match status" value="1"/>
</dbReference>
<sequence length="50" mass="5069">MESGAGSIKSSRGQSAIAIWTPGLNDSGNSLAGTVAAQNLFHFTGRSIFG</sequence>
<dbReference type="InterPro" id="IPR015868">
    <property type="entry name" value="Glutaminase"/>
</dbReference>
<keyword evidence="5" id="KW-0614">Plasmid</keyword>
<dbReference type="SUPFAM" id="SSF56601">
    <property type="entry name" value="beta-lactamase/transpeptidase-like"/>
    <property type="match status" value="1"/>
</dbReference>
<dbReference type="GO" id="GO:0006541">
    <property type="term" value="P:glutamine metabolic process"/>
    <property type="evidence" value="ECO:0007669"/>
    <property type="project" value="InterPro"/>
</dbReference>
<dbReference type="InterPro" id="IPR012338">
    <property type="entry name" value="Beta-lactam/transpept-like"/>
</dbReference>
<evidence type="ECO:0000313" key="6">
    <source>
        <dbReference type="Proteomes" id="UP000296374"/>
    </source>
</evidence>
<evidence type="ECO:0000313" key="5">
    <source>
        <dbReference type="EMBL" id="QDA36342.1"/>
    </source>
</evidence>